<dbReference type="PRINTS" id="PR00377">
    <property type="entry name" value="IMPHPHTASES"/>
</dbReference>
<dbReference type="Proteomes" id="UP001201812">
    <property type="component" value="Unassembled WGS sequence"/>
</dbReference>
<evidence type="ECO:0000313" key="9">
    <source>
        <dbReference type="EMBL" id="KAI1710157.1"/>
    </source>
</evidence>
<evidence type="ECO:0000256" key="4">
    <source>
        <dbReference type="ARBA" id="ARBA00022723"/>
    </source>
</evidence>
<comment type="similarity">
    <text evidence="3 8">Belongs to the inositol monophosphatase superfamily.</text>
</comment>
<feature type="binding site" evidence="7">
    <location>
        <position position="98"/>
    </location>
    <ligand>
        <name>Mg(2+)</name>
        <dbReference type="ChEBI" id="CHEBI:18420"/>
        <label>1</label>
        <note>catalytic</note>
    </ligand>
</feature>
<organism evidence="9 10">
    <name type="scientific">Ditylenchus destructor</name>
    <dbReference type="NCBI Taxonomy" id="166010"/>
    <lineage>
        <taxon>Eukaryota</taxon>
        <taxon>Metazoa</taxon>
        <taxon>Ecdysozoa</taxon>
        <taxon>Nematoda</taxon>
        <taxon>Chromadorea</taxon>
        <taxon>Rhabditida</taxon>
        <taxon>Tylenchina</taxon>
        <taxon>Tylenchomorpha</taxon>
        <taxon>Sphaerularioidea</taxon>
        <taxon>Anguinidae</taxon>
        <taxon>Anguininae</taxon>
        <taxon>Ditylenchus</taxon>
    </lineage>
</organism>
<dbReference type="GO" id="GO:0007165">
    <property type="term" value="P:signal transduction"/>
    <property type="evidence" value="ECO:0007669"/>
    <property type="project" value="TreeGrafter"/>
</dbReference>
<dbReference type="SUPFAM" id="SSF56655">
    <property type="entry name" value="Carbohydrate phosphatase"/>
    <property type="match status" value="1"/>
</dbReference>
<feature type="binding site" evidence="7">
    <location>
        <position position="231"/>
    </location>
    <ligand>
        <name>Mg(2+)</name>
        <dbReference type="ChEBI" id="CHEBI:18420"/>
        <label>1</label>
        <note>catalytic</note>
    </ligand>
</feature>
<proteinExistence type="inferred from homology"/>
<dbReference type="Gene3D" id="3.40.190.80">
    <property type="match status" value="1"/>
</dbReference>
<dbReference type="EC" id="3.1.3.25" evidence="8"/>
<evidence type="ECO:0000256" key="1">
    <source>
        <dbReference type="ARBA" id="ARBA00001033"/>
    </source>
</evidence>
<evidence type="ECO:0000256" key="5">
    <source>
        <dbReference type="ARBA" id="ARBA00022801"/>
    </source>
</evidence>
<dbReference type="AlphaFoldDB" id="A0AAD4R553"/>
<dbReference type="PROSITE" id="PS00630">
    <property type="entry name" value="IMP_2"/>
    <property type="match status" value="1"/>
</dbReference>
<dbReference type="PANTHER" id="PTHR20854">
    <property type="entry name" value="INOSITOL MONOPHOSPHATASE"/>
    <property type="match status" value="1"/>
</dbReference>
<dbReference type="InterPro" id="IPR020583">
    <property type="entry name" value="Inositol_monoP_metal-BS"/>
</dbReference>
<feature type="binding site" evidence="7">
    <location>
        <position position="97"/>
    </location>
    <ligand>
        <name>Mg(2+)</name>
        <dbReference type="ChEBI" id="CHEBI:18420"/>
        <label>1</label>
        <note>catalytic</note>
    </ligand>
</feature>
<sequence>MSNNGQHQEDVFFRTALDLVNKAGQLVRDAFHQPASNVTCKGEATDLVTETDKLVEDTIVSGLSAKFPDHMFIGEESTAAGKQNVLTDSPTWIIDPIDGTNNFVHRVPLLAICVGLAVKKKLRAGIIYNPISTELFSAQAGKGATKNGFPIRVSKIKALNKAIICTPLGAHPGNIAKRGVGILDTVLENRRKSTLAGVHGQLVLGSAAINMAYLAQGSVDAYVDYGLRAWDYAAGVVIVREAGGLVVDPSASTSNSLSNYTTFAEVQQIFTG</sequence>
<dbReference type="PROSITE" id="PS00629">
    <property type="entry name" value="IMP_1"/>
    <property type="match status" value="1"/>
</dbReference>
<dbReference type="GO" id="GO:0046854">
    <property type="term" value="P:phosphatidylinositol phosphate biosynthetic process"/>
    <property type="evidence" value="ECO:0007669"/>
    <property type="project" value="InterPro"/>
</dbReference>
<dbReference type="FunFam" id="3.30.540.10:FF:000013">
    <property type="entry name" value="Inositol-1-monophosphatase"/>
    <property type="match status" value="1"/>
</dbReference>
<accession>A0AAD4R553</accession>
<comment type="pathway">
    <text evidence="8">Polyol metabolism; myo-inositol biosynthesis; myo-inositol from D-glucose 6-phosphate: step 2/2.</text>
</comment>
<evidence type="ECO:0000313" key="10">
    <source>
        <dbReference type="Proteomes" id="UP001201812"/>
    </source>
</evidence>
<dbReference type="CDD" id="cd01639">
    <property type="entry name" value="IMPase"/>
    <property type="match status" value="1"/>
</dbReference>
<keyword evidence="10" id="KW-1185">Reference proteome</keyword>
<dbReference type="GO" id="GO:0008934">
    <property type="term" value="F:inositol monophosphate 1-phosphatase activity"/>
    <property type="evidence" value="ECO:0007669"/>
    <property type="project" value="InterPro"/>
</dbReference>
<evidence type="ECO:0000256" key="2">
    <source>
        <dbReference type="ARBA" id="ARBA00001946"/>
    </source>
</evidence>
<comment type="catalytic activity">
    <reaction evidence="1 8">
        <text>a myo-inositol phosphate + H2O = myo-inositol + phosphate</text>
        <dbReference type="Rhea" id="RHEA:24056"/>
        <dbReference type="ChEBI" id="CHEBI:15377"/>
        <dbReference type="ChEBI" id="CHEBI:17268"/>
        <dbReference type="ChEBI" id="CHEBI:43474"/>
        <dbReference type="ChEBI" id="CHEBI:84139"/>
        <dbReference type="EC" id="3.1.3.25"/>
    </reaction>
</comment>
<feature type="binding site" evidence="7">
    <location>
        <position position="75"/>
    </location>
    <ligand>
        <name>Mg(2+)</name>
        <dbReference type="ChEBI" id="CHEBI:18420"/>
        <label>1</label>
        <note>catalytic</note>
    </ligand>
</feature>
<evidence type="ECO:0000256" key="3">
    <source>
        <dbReference type="ARBA" id="ARBA00009759"/>
    </source>
</evidence>
<keyword evidence="6 7" id="KW-0460">Magnesium</keyword>
<dbReference type="InterPro" id="IPR000760">
    <property type="entry name" value="Inositol_monophosphatase-like"/>
</dbReference>
<evidence type="ECO:0000256" key="8">
    <source>
        <dbReference type="RuleBase" id="RU364068"/>
    </source>
</evidence>
<keyword evidence="4 7" id="KW-0479">Metal-binding</keyword>
<dbReference type="GO" id="GO:0006020">
    <property type="term" value="P:inositol metabolic process"/>
    <property type="evidence" value="ECO:0007669"/>
    <property type="project" value="TreeGrafter"/>
</dbReference>
<dbReference type="Pfam" id="PF00459">
    <property type="entry name" value="Inositol_P"/>
    <property type="match status" value="1"/>
</dbReference>
<evidence type="ECO:0000256" key="7">
    <source>
        <dbReference type="PIRSR" id="PIRSR600760-2"/>
    </source>
</evidence>
<comment type="cofactor">
    <cofactor evidence="2 7 8">
        <name>Mg(2+)</name>
        <dbReference type="ChEBI" id="CHEBI:18420"/>
    </cofactor>
</comment>
<reference evidence="9" key="1">
    <citation type="submission" date="2022-01" db="EMBL/GenBank/DDBJ databases">
        <title>Genome Sequence Resource for Two Populations of Ditylenchus destructor, the Migratory Endoparasitic Phytonematode.</title>
        <authorList>
            <person name="Zhang H."/>
            <person name="Lin R."/>
            <person name="Xie B."/>
        </authorList>
    </citation>
    <scope>NUCLEOTIDE SEQUENCE</scope>
    <source>
        <strain evidence="9">BazhouSP</strain>
    </source>
</reference>
<evidence type="ECO:0000256" key="6">
    <source>
        <dbReference type="ARBA" id="ARBA00022842"/>
    </source>
</evidence>
<dbReference type="InterPro" id="IPR020550">
    <property type="entry name" value="Inositol_monophosphatase_CS"/>
</dbReference>
<comment type="caution">
    <text evidence="9">The sequence shown here is derived from an EMBL/GenBank/DDBJ whole genome shotgun (WGS) entry which is preliminary data.</text>
</comment>
<dbReference type="Gene3D" id="3.30.540.10">
    <property type="entry name" value="Fructose-1,6-Bisphosphatase, subunit A, domain 1"/>
    <property type="match status" value="1"/>
</dbReference>
<gene>
    <name evidence="9" type="ORF">DdX_10831</name>
</gene>
<name>A0AAD4R553_9BILA</name>
<protein>
    <recommendedName>
        <fullName evidence="8">Inositol-1-monophosphatase</fullName>
        <ecNumber evidence="8">3.1.3.25</ecNumber>
    </recommendedName>
</protein>
<feature type="binding site" evidence="7">
    <location>
        <position position="95"/>
    </location>
    <ligand>
        <name>Mg(2+)</name>
        <dbReference type="ChEBI" id="CHEBI:18420"/>
        <label>1</label>
        <note>catalytic</note>
    </ligand>
</feature>
<dbReference type="InterPro" id="IPR033942">
    <property type="entry name" value="IMPase"/>
</dbReference>
<dbReference type="EMBL" id="JAKKPZ010000027">
    <property type="protein sequence ID" value="KAI1710157.1"/>
    <property type="molecule type" value="Genomic_DNA"/>
</dbReference>
<keyword evidence="5 8" id="KW-0378">Hydrolase</keyword>
<dbReference type="PANTHER" id="PTHR20854:SF4">
    <property type="entry name" value="INOSITOL-1-MONOPHOSPHATASE-RELATED"/>
    <property type="match status" value="1"/>
</dbReference>
<dbReference type="GO" id="GO:0046872">
    <property type="term" value="F:metal ion binding"/>
    <property type="evidence" value="ECO:0007669"/>
    <property type="project" value="UniProtKB-KW"/>
</dbReference>